<keyword evidence="2" id="KW-1185">Reference proteome</keyword>
<dbReference type="AlphaFoldDB" id="A0A6J8AMM5"/>
<evidence type="ECO:0000313" key="2">
    <source>
        <dbReference type="Proteomes" id="UP000507470"/>
    </source>
</evidence>
<evidence type="ECO:0000313" key="1">
    <source>
        <dbReference type="EMBL" id="CAC5369143.1"/>
    </source>
</evidence>
<dbReference type="Proteomes" id="UP000507470">
    <property type="component" value="Unassembled WGS sequence"/>
</dbReference>
<name>A0A6J8AMM5_MYTCO</name>
<gene>
    <name evidence="1" type="ORF">MCOR_8438</name>
</gene>
<organism evidence="1 2">
    <name type="scientific">Mytilus coruscus</name>
    <name type="common">Sea mussel</name>
    <dbReference type="NCBI Taxonomy" id="42192"/>
    <lineage>
        <taxon>Eukaryota</taxon>
        <taxon>Metazoa</taxon>
        <taxon>Spiralia</taxon>
        <taxon>Lophotrochozoa</taxon>
        <taxon>Mollusca</taxon>
        <taxon>Bivalvia</taxon>
        <taxon>Autobranchia</taxon>
        <taxon>Pteriomorphia</taxon>
        <taxon>Mytilida</taxon>
        <taxon>Mytiloidea</taxon>
        <taxon>Mytilidae</taxon>
        <taxon>Mytilinae</taxon>
        <taxon>Mytilus</taxon>
    </lineage>
</organism>
<protein>
    <recommendedName>
        <fullName evidence="3">CARD domain-containing protein</fullName>
    </recommendedName>
</protein>
<reference evidence="1 2" key="1">
    <citation type="submission" date="2020-06" db="EMBL/GenBank/DDBJ databases">
        <authorList>
            <person name="Li R."/>
            <person name="Bekaert M."/>
        </authorList>
    </citation>
    <scope>NUCLEOTIDE SEQUENCE [LARGE SCALE GENOMIC DNA]</scope>
    <source>
        <strain evidence="2">wild</strain>
    </source>
</reference>
<accession>A0A6J8AMM5</accession>
<sequence>MHLDPVECKSQLENAAQMIDQIQFEGFMEELIECFIFSVNDYNNITKESASNRNDYVISLLIKYLHKGSFECFLKNLKKSSSPAMSEIKGSICPAISLRREEYSDYYFTDADTKICQTILSICIPENSHFNDIITRNIRDYSKWFIHEFGMYPTTIWDCEENSNKVITLQTLCSDSSHRIKESFEKDGFTELLERLICRTKVVETFTNEEEKLEVEMCFVYEKRNKKEYTFKDTPDIIDDVEILKANKTYLVNEMETADMSEIFNGYQDFKNFDQSAEKIDKNLYILNTILRHPTNYLERFKHQIEQKDTCRNIRKRLEETRYVYGKKIETETLRSNIIENVIHLLDLPFDTDEFQSKYEDRNIFTNEEFKSFGSKDLNYVLLIVETLKSGRKAMLTFVDCLFQRADIGMAETLLVERKSTLNRGN</sequence>
<dbReference type="EMBL" id="CACVKT020001564">
    <property type="protein sequence ID" value="CAC5369143.1"/>
    <property type="molecule type" value="Genomic_DNA"/>
</dbReference>
<evidence type="ECO:0008006" key="3">
    <source>
        <dbReference type="Google" id="ProtNLM"/>
    </source>
</evidence>
<proteinExistence type="predicted"/>